<evidence type="ECO:0000256" key="15">
    <source>
        <dbReference type="SAM" id="Phobius"/>
    </source>
</evidence>
<evidence type="ECO:0000256" key="3">
    <source>
        <dbReference type="ARBA" id="ARBA00022516"/>
    </source>
</evidence>
<dbReference type="Gene3D" id="1.20.120.1760">
    <property type="match status" value="1"/>
</dbReference>
<comment type="subcellular location">
    <subcellularLocation>
        <location evidence="1">Mitochondrion inner membrane</location>
        <topology evidence="1">Multi-pass membrane protein</topology>
    </subcellularLocation>
</comment>
<keyword evidence="9" id="KW-0496">Mitochondrion</keyword>
<evidence type="ECO:0000256" key="6">
    <source>
        <dbReference type="ARBA" id="ARBA00022792"/>
    </source>
</evidence>
<evidence type="ECO:0000256" key="10">
    <source>
        <dbReference type="ARBA" id="ARBA00023136"/>
    </source>
</evidence>
<keyword evidence="11" id="KW-0594">Phospholipid biosynthesis</keyword>
<dbReference type="PANTHER" id="PTHR14269:SF60">
    <property type="entry name" value="CARDIOLIPIN SYNTHASE (CMP-FORMING)"/>
    <property type="match status" value="1"/>
</dbReference>
<comment type="catalytic activity">
    <reaction evidence="14">
        <text>a CDP-1,2-diacyl-sn-glycerol + a 1,2-diacyl-sn-glycero-3-phospho-(1'-sn-glycerol) = a cardiolipin + CMP + H(+)</text>
        <dbReference type="Rhea" id="RHEA:32931"/>
        <dbReference type="ChEBI" id="CHEBI:15378"/>
        <dbReference type="ChEBI" id="CHEBI:58332"/>
        <dbReference type="ChEBI" id="CHEBI:60377"/>
        <dbReference type="ChEBI" id="CHEBI:62237"/>
        <dbReference type="ChEBI" id="CHEBI:64716"/>
        <dbReference type="EC" id="2.7.8.41"/>
    </reaction>
</comment>
<protein>
    <recommendedName>
        <fullName evidence="13">cardiolipin synthase (CMP-forming)</fullName>
        <ecNumber evidence="13">2.7.8.41</ecNumber>
    </recommendedName>
</protein>
<evidence type="ECO:0000256" key="7">
    <source>
        <dbReference type="ARBA" id="ARBA00022989"/>
    </source>
</evidence>
<sequence length="427" mass="47488">MAMKCLSTSVRIAPSFLQVPGKLSIVSSLCHESAALYSSYRLDKFPPHNDYHKPTRLGQSQLTYSNTHSRKHGCVAYISSMNPVSNRSLNVPRCVLHCPRIHLSSLALSSRSYGLLDVRRFFTSQQGIPIIAKLAQIKGVSYSIKRNAGNSTRFQDNVNNNNAINVTATKFRLCDRTRSALKGRVSRLQSSILHHNVSWRDKIKTQRTNGFLAARTFHQKFRAKLPQKEDVRTIPNLLTLLRMGSAPVLAYLVVNESFGLACSIFVLAGITDVLDGYIARNFKNQRTALGTALDPLADKLLVCILTVSLTSVGLIPVPVTVLILGRDAGLIIATFYIRYITLAPPRTLSRYFDVSHVTAKLHPSKISKVNTLLQLSFVASTLASPVFDFVGHPLLQTLMYLTATTTFLSGADYMLTWRQRLQVIKNK</sequence>
<dbReference type="FunFam" id="1.20.120.1760:FF:000005">
    <property type="entry name" value="Cardiolipin synthase 1"/>
    <property type="match status" value="1"/>
</dbReference>
<evidence type="ECO:0000256" key="14">
    <source>
        <dbReference type="ARBA" id="ARBA00047433"/>
    </source>
</evidence>
<evidence type="ECO:0000256" key="1">
    <source>
        <dbReference type="ARBA" id="ARBA00004448"/>
    </source>
</evidence>
<evidence type="ECO:0000256" key="5">
    <source>
        <dbReference type="ARBA" id="ARBA00022692"/>
    </source>
</evidence>
<dbReference type="InterPro" id="IPR043130">
    <property type="entry name" value="CDP-OH_PTrfase_TM_dom"/>
</dbReference>
<dbReference type="EC" id="2.7.8.41" evidence="13"/>
<accession>A0A0B6YSS7</accession>
<evidence type="ECO:0000256" key="13">
    <source>
        <dbReference type="ARBA" id="ARBA00039001"/>
    </source>
</evidence>
<proteinExistence type="inferred from homology"/>
<gene>
    <name evidence="16" type="primary">ORF35443</name>
</gene>
<keyword evidence="10 15" id="KW-0472">Membrane</keyword>
<comment type="similarity">
    <text evidence="2">Belongs to the CDP-alcohol phosphatidyltransferase class-I family.</text>
</comment>
<keyword evidence="8" id="KW-0443">Lipid metabolism</keyword>
<dbReference type="GO" id="GO:0043337">
    <property type="term" value="F:cardiolipin synthase (CMP-forming)"/>
    <property type="evidence" value="ECO:0007669"/>
    <property type="project" value="UniProtKB-EC"/>
</dbReference>
<dbReference type="EMBL" id="HACG01012317">
    <property type="protein sequence ID" value="CEK59182.1"/>
    <property type="molecule type" value="Transcribed_RNA"/>
</dbReference>
<keyword evidence="5 15" id="KW-0812">Transmembrane</keyword>
<keyword evidence="6" id="KW-0999">Mitochondrion inner membrane</keyword>
<evidence type="ECO:0000256" key="2">
    <source>
        <dbReference type="ARBA" id="ARBA00010441"/>
    </source>
</evidence>
<keyword evidence="12" id="KW-1208">Phospholipid metabolism</keyword>
<feature type="transmembrane region" description="Helical" evidence="15">
    <location>
        <begin position="258"/>
        <end position="279"/>
    </location>
</feature>
<organism evidence="16">
    <name type="scientific">Arion vulgaris</name>
    <dbReference type="NCBI Taxonomy" id="1028688"/>
    <lineage>
        <taxon>Eukaryota</taxon>
        <taxon>Metazoa</taxon>
        <taxon>Spiralia</taxon>
        <taxon>Lophotrochozoa</taxon>
        <taxon>Mollusca</taxon>
        <taxon>Gastropoda</taxon>
        <taxon>Heterobranchia</taxon>
        <taxon>Euthyneura</taxon>
        <taxon>Panpulmonata</taxon>
        <taxon>Eupulmonata</taxon>
        <taxon>Stylommatophora</taxon>
        <taxon>Helicina</taxon>
        <taxon>Arionoidea</taxon>
        <taxon>Arionidae</taxon>
        <taxon>Arion</taxon>
    </lineage>
</organism>
<keyword evidence="4" id="KW-0808">Transferase</keyword>
<dbReference type="InterPro" id="IPR000462">
    <property type="entry name" value="CDP-OH_P_trans"/>
</dbReference>
<dbReference type="Pfam" id="PF01066">
    <property type="entry name" value="CDP-OH_P_transf"/>
    <property type="match status" value="1"/>
</dbReference>
<dbReference type="AlphaFoldDB" id="A0A0B6YSS7"/>
<keyword evidence="3" id="KW-0444">Lipid biosynthesis</keyword>
<dbReference type="PANTHER" id="PTHR14269">
    <property type="entry name" value="CDP-DIACYLGLYCEROL--GLYCEROL-3-PHOSPHATE 3-PHOSPHATIDYLTRANSFERASE-RELATED"/>
    <property type="match status" value="1"/>
</dbReference>
<evidence type="ECO:0000256" key="11">
    <source>
        <dbReference type="ARBA" id="ARBA00023209"/>
    </source>
</evidence>
<dbReference type="InterPro" id="IPR050324">
    <property type="entry name" value="CDP-alcohol_PTase-I"/>
</dbReference>
<evidence type="ECO:0000256" key="9">
    <source>
        <dbReference type="ARBA" id="ARBA00023128"/>
    </source>
</evidence>
<reference evidence="16" key="1">
    <citation type="submission" date="2014-12" db="EMBL/GenBank/DDBJ databases">
        <title>Insight into the proteome of Arion vulgaris.</title>
        <authorList>
            <person name="Aradska J."/>
            <person name="Bulat T."/>
            <person name="Smidak R."/>
            <person name="Sarate P."/>
            <person name="Gangsoo J."/>
            <person name="Sialana F."/>
            <person name="Bilban M."/>
            <person name="Lubec G."/>
        </authorList>
    </citation>
    <scope>NUCLEOTIDE SEQUENCE</scope>
    <source>
        <tissue evidence="16">Skin</tissue>
    </source>
</reference>
<feature type="transmembrane region" description="Helical" evidence="15">
    <location>
        <begin position="300"/>
        <end position="324"/>
    </location>
</feature>
<dbReference type="GO" id="GO:0032049">
    <property type="term" value="P:cardiolipin biosynthetic process"/>
    <property type="evidence" value="ECO:0007669"/>
    <property type="project" value="TreeGrafter"/>
</dbReference>
<name>A0A0B6YSS7_9EUPU</name>
<dbReference type="GO" id="GO:0005743">
    <property type="term" value="C:mitochondrial inner membrane"/>
    <property type="evidence" value="ECO:0007669"/>
    <property type="project" value="UniProtKB-SubCell"/>
</dbReference>
<evidence type="ECO:0000313" key="16">
    <source>
        <dbReference type="EMBL" id="CEK59182.1"/>
    </source>
</evidence>
<feature type="transmembrane region" description="Helical" evidence="15">
    <location>
        <begin position="399"/>
        <end position="417"/>
    </location>
</feature>
<evidence type="ECO:0000256" key="8">
    <source>
        <dbReference type="ARBA" id="ARBA00023098"/>
    </source>
</evidence>
<keyword evidence="7 15" id="KW-1133">Transmembrane helix</keyword>
<evidence type="ECO:0000256" key="4">
    <source>
        <dbReference type="ARBA" id="ARBA00022679"/>
    </source>
</evidence>
<evidence type="ECO:0000256" key="12">
    <source>
        <dbReference type="ARBA" id="ARBA00023264"/>
    </source>
</evidence>